<keyword evidence="3" id="KW-1185">Reference proteome</keyword>
<dbReference type="EMBL" id="ML220113">
    <property type="protein sequence ID" value="TGZ83676.1"/>
    <property type="molecule type" value="Genomic_DNA"/>
</dbReference>
<evidence type="ECO:0000313" key="3">
    <source>
        <dbReference type="Proteomes" id="UP000298138"/>
    </source>
</evidence>
<evidence type="ECO:0000313" key="2">
    <source>
        <dbReference type="EMBL" id="TGZ83676.1"/>
    </source>
</evidence>
<dbReference type="InParanoid" id="A0A4S2N3Q1"/>
<dbReference type="AlphaFoldDB" id="A0A4S2N3Q1"/>
<sequence length="610" mass="69771">MARRKTNRPNQRPKPPTPPTLPIPPPVSSNPTAHIPGVDNHSDLATCQVKGCHYEKIIRTVFNLSSYLSWQSTRSQSLDLLVRFIRKENLWEKEQLWLEQLVEEAHDPPYVFPENIPISYIRGTNLATKWNKPEKINVMRDSFGVRPTFPWFGISPYLIYTLPIEVFTSFPGPEYFTGISSTNFPARFAEMYQEIKTQVSSQLPYPDIFATYDAMTADVHLPHENSKYLAVSCRWDLIETANYYANETLDYPFLGELTELSDSLYRFENISTPPILKGTRMSWSVGPTSGFLFIAQAHFANENAHLAFKDRFELCARAASTYHYYMAGYTWAHFFDSKIEVKLENPAVVELLMTVERYPYGLIIPAALEREGGKLLRDFCSPLSPSDDSWEKEIYPRGRHAFYLPIIARPKEPRIISDAIAQYQSDPTATRQLGIPAFLYPNLDSPAVVDQYQVILESLRAWASPNTAYPCTFIIPRADGRRPTEKDAKQWVIQRSRTVEDTTNIVHGKAAPTFNVIGVGEARDIQPAEASMRMKFLQAGEEEMVDFPVVKERDRYEYDADEYDFGGNNHQFYETGAFIMLEATGLAALKYCEAVERMDKLAEEEGWGER</sequence>
<name>A0A4S2N3Q1_9PEZI</name>
<feature type="compositionally biased region" description="Pro residues" evidence="1">
    <location>
        <begin position="12"/>
        <end position="28"/>
    </location>
</feature>
<accession>A0A4S2N3Q1</accession>
<feature type="region of interest" description="Disordered" evidence="1">
    <location>
        <begin position="1"/>
        <end position="37"/>
    </location>
</feature>
<organism evidence="2 3">
    <name type="scientific">Ascodesmis nigricans</name>
    <dbReference type="NCBI Taxonomy" id="341454"/>
    <lineage>
        <taxon>Eukaryota</taxon>
        <taxon>Fungi</taxon>
        <taxon>Dikarya</taxon>
        <taxon>Ascomycota</taxon>
        <taxon>Pezizomycotina</taxon>
        <taxon>Pezizomycetes</taxon>
        <taxon>Pezizales</taxon>
        <taxon>Ascodesmidaceae</taxon>
        <taxon>Ascodesmis</taxon>
    </lineage>
</organism>
<gene>
    <name evidence="2" type="ORF">EX30DRAFT_369009</name>
</gene>
<reference evidence="2 3" key="1">
    <citation type="submission" date="2019-04" db="EMBL/GenBank/DDBJ databases">
        <title>Comparative genomics and transcriptomics to analyze fruiting body development in filamentous ascomycetes.</title>
        <authorList>
            <consortium name="DOE Joint Genome Institute"/>
            <person name="Lutkenhaus R."/>
            <person name="Traeger S."/>
            <person name="Breuer J."/>
            <person name="Kuo A."/>
            <person name="Lipzen A."/>
            <person name="Pangilinan J."/>
            <person name="Dilworth D."/>
            <person name="Sandor L."/>
            <person name="Poggeler S."/>
            <person name="Barry K."/>
            <person name="Grigoriev I.V."/>
            <person name="Nowrousian M."/>
        </authorList>
    </citation>
    <scope>NUCLEOTIDE SEQUENCE [LARGE SCALE GENOMIC DNA]</scope>
    <source>
        <strain evidence="2 3">CBS 389.68</strain>
    </source>
</reference>
<dbReference type="Proteomes" id="UP000298138">
    <property type="component" value="Unassembled WGS sequence"/>
</dbReference>
<proteinExistence type="predicted"/>
<evidence type="ECO:0000256" key="1">
    <source>
        <dbReference type="SAM" id="MobiDB-lite"/>
    </source>
</evidence>
<protein>
    <submittedName>
        <fullName evidence="2">Uncharacterized protein</fullName>
    </submittedName>
</protein>